<dbReference type="OrthoDB" id="9806398at2"/>
<evidence type="ECO:0000313" key="9">
    <source>
        <dbReference type="EMBL" id="TCL76993.1"/>
    </source>
</evidence>
<feature type="domain" description="4Fe-4S ferredoxin-type" evidence="8">
    <location>
        <begin position="181"/>
        <end position="212"/>
    </location>
</feature>
<dbReference type="PROSITE" id="PS00198">
    <property type="entry name" value="4FE4S_FER_1"/>
    <property type="match status" value="1"/>
</dbReference>
<sequence length="242" mass="26671">MKKQTVRKTFILISFLLFPITIFYLSPYLIIQAGLKGIVSGSFVTFGSLFLGSLFWGRAFCGWVCPAGGLQECCAAAVGKKAKGGRLNWIKYLIWLPWLVSVIAVFVGAGGIKKLDLFYSTDHGVSVSGLLSYIPYLGVVALIVSLSLAFGKRSFCHYVCWMAPLMTIGSQIKNKLGYPSLHLEADGEKCVHCKLCNQKCPMSLDVHEMVRQNKLNHPECILCGECVDSCGKKAIGFRFTHQ</sequence>
<gene>
    <name evidence="9" type="ORF">EDC14_1001278</name>
</gene>
<keyword evidence="4" id="KW-0249">Electron transport</keyword>
<evidence type="ECO:0000256" key="1">
    <source>
        <dbReference type="ARBA" id="ARBA00022448"/>
    </source>
</evidence>
<feature type="transmembrane region" description="Helical" evidence="7">
    <location>
        <begin position="37"/>
        <end position="56"/>
    </location>
</feature>
<evidence type="ECO:0000256" key="2">
    <source>
        <dbReference type="ARBA" id="ARBA00022485"/>
    </source>
</evidence>
<evidence type="ECO:0000256" key="7">
    <source>
        <dbReference type="SAM" id="Phobius"/>
    </source>
</evidence>
<keyword evidence="1" id="KW-0813">Transport</keyword>
<proteinExistence type="predicted"/>
<dbReference type="InterPro" id="IPR017900">
    <property type="entry name" value="4Fe4S_Fe_S_CS"/>
</dbReference>
<keyword evidence="6" id="KW-0411">Iron-sulfur</keyword>
<evidence type="ECO:0000259" key="8">
    <source>
        <dbReference type="PROSITE" id="PS51379"/>
    </source>
</evidence>
<dbReference type="Pfam" id="PF13237">
    <property type="entry name" value="Fer4_10"/>
    <property type="match status" value="1"/>
</dbReference>
<dbReference type="Pfam" id="PF12801">
    <property type="entry name" value="Fer4_5"/>
    <property type="match status" value="2"/>
</dbReference>
<dbReference type="InterPro" id="IPR017896">
    <property type="entry name" value="4Fe4S_Fe-S-bd"/>
</dbReference>
<dbReference type="GO" id="GO:0051539">
    <property type="term" value="F:4 iron, 4 sulfur cluster binding"/>
    <property type="evidence" value="ECO:0007669"/>
    <property type="project" value="UniProtKB-KW"/>
</dbReference>
<dbReference type="GO" id="GO:0046872">
    <property type="term" value="F:metal ion binding"/>
    <property type="evidence" value="ECO:0007669"/>
    <property type="project" value="UniProtKB-KW"/>
</dbReference>
<dbReference type="SUPFAM" id="SSF54862">
    <property type="entry name" value="4Fe-4S ferredoxins"/>
    <property type="match status" value="1"/>
</dbReference>
<keyword evidence="5" id="KW-0408">Iron</keyword>
<dbReference type="PANTHER" id="PTHR30176">
    <property type="entry name" value="FERREDOXIN-TYPE PROTEIN NAPH"/>
    <property type="match status" value="1"/>
</dbReference>
<keyword evidence="7" id="KW-0472">Membrane</keyword>
<keyword evidence="10" id="KW-1185">Reference proteome</keyword>
<keyword evidence="7" id="KW-1133">Transmembrane helix</keyword>
<feature type="transmembrane region" description="Helical" evidence="7">
    <location>
        <begin position="130"/>
        <end position="150"/>
    </location>
</feature>
<dbReference type="Gene3D" id="3.30.70.20">
    <property type="match status" value="1"/>
</dbReference>
<reference evidence="9 10" key="1">
    <citation type="submission" date="2019-03" db="EMBL/GenBank/DDBJ databases">
        <title>Genomic Encyclopedia of Type Strains, Phase IV (KMG-IV): sequencing the most valuable type-strain genomes for metagenomic binning, comparative biology and taxonomic classification.</title>
        <authorList>
            <person name="Goeker M."/>
        </authorList>
    </citation>
    <scope>NUCLEOTIDE SEQUENCE [LARGE SCALE GENOMIC DNA]</scope>
    <source>
        <strain evidence="9 10">LX-B</strain>
    </source>
</reference>
<keyword evidence="2" id="KW-0004">4Fe-4S</keyword>
<comment type="caution">
    <text evidence="9">The sequence shown here is derived from an EMBL/GenBank/DDBJ whole genome shotgun (WGS) entry which is preliminary data.</text>
</comment>
<evidence type="ECO:0000256" key="6">
    <source>
        <dbReference type="ARBA" id="ARBA00023014"/>
    </source>
</evidence>
<dbReference type="GO" id="GO:0005886">
    <property type="term" value="C:plasma membrane"/>
    <property type="evidence" value="ECO:0007669"/>
    <property type="project" value="TreeGrafter"/>
</dbReference>
<dbReference type="Proteomes" id="UP000295008">
    <property type="component" value="Unassembled WGS sequence"/>
</dbReference>
<dbReference type="InterPro" id="IPR051684">
    <property type="entry name" value="Electron_Trans/Redox"/>
</dbReference>
<evidence type="ECO:0000256" key="5">
    <source>
        <dbReference type="ARBA" id="ARBA00023004"/>
    </source>
</evidence>
<dbReference type="AlphaFoldDB" id="A0A4R1SBQ5"/>
<protein>
    <submittedName>
        <fullName evidence="9">4Fe-4S binding protein</fullName>
    </submittedName>
</protein>
<dbReference type="PANTHER" id="PTHR30176:SF3">
    <property type="entry name" value="FERREDOXIN-TYPE PROTEIN NAPH"/>
    <property type="match status" value="1"/>
</dbReference>
<evidence type="ECO:0000256" key="3">
    <source>
        <dbReference type="ARBA" id="ARBA00022723"/>
    </source>
</evidence>
<organism evidence="9 10">
    <name type="scientific">Hydrogenispora ethanolica</name>
    <dbReference type="NCBI Taxonomy" id="1082276"/>
    <lineage>
        <taxon>Bacteria</taxon>
        <taxon>Bacillati</taxon>
        <taxon>Bacillota</taxon>
        <taxon>Hydrogenispora</taxon>
    </lineage>
</organism>
<dbReference type="PROSITE" id="PS51379">
    <property type="entry name" value="4FE4S_FER_2"/>
    <property type="match status" value="2"/>
</dbReference>
<keyword evidence="3" id="KW-0479">Metal-binding</keyword>
<dbReference type="RefSeq" id="WP_132012378.1">
    <property type="nucleotide sequence ID" value="NZ_SLUN01000001.1"/>
</dbReference>
<evidence type="ECO:0000256" key="4">
    <source>
        <dbReference type="ARBA" id="ARBA00022982"/>
    </source>
</evidence>
<feature type="transmembrane region" description="Helical" evidence="7">
    <location>
        <begin position="12"/>
        <end position="31"/>
    </location>
</feature>
<dbReference type="EMBL" id="SLUN01000001">
    <property type="protein sequence ID" value="TCL76993.1"/>
    <property type="molecule type" value="Genomic_DNA"/>
</dbReference>
<evidence type="ECO:0000313" key="10">
    <source>
        <dbReference type="Proteomes" id="UP000295008"/>
    </source>
</evidence>
<feature type="transmembrane region" description="Helical" evidence="7">
    <location>
        <begin position="89"/>
        <end position="110"/>
    </location>
</feature>
<name>A0A4R1SBQ5_HYDET</name>
<accession>A0A4R1SBQ5</accession>
<keyword evidence="7" id="KW-0812">Transmembrane</keyword>
<feature type="domain" description="4Fe-4S ferredoxin-type" evidence="8">
    <location>
        <begin position="214"/>
        <end position="240"/>
    </location>
</feature>